<dbReference type="PRINTS" id="PR00088">
    <property type="entry name" value="HAEMOXYGNASE"/>
</dbReference>
<dbReference type="InterPro" id="IPR016084">
    <property type="entry name" value="Haem_Oase-like_multi-hlx"/>
</dbReference>
<dbReference type="eggNOG" id="COG5398">
    <property type="taxonomic scope" value="Bacteria"/>
</dbReference>
<keyword evidence="7" id="KW-1185">Reference proteome</keyword>
<evidence type="ECO:0000313" key="6">
    <source>
        <dbReference type="EMBL" id="AEE46943.1"/>
    </source>
</evidence>
<evidence type="ECO:0000256" key="5">
    <source>
        <dbReference type="PIRSR" id="PIRSR000343-2"/>
    </source>
</evidence>
<dbReference type="InterPro" id="IPR016053">
    <property type="entry name" value="Haem_Oase-like"/>
</dbReference>
<feature type="binding site" evidence="4">
    <location>
        <position position="18"/>
    </location>
    <ligand>
        <name>heme b</name>
        <dbReference type="ChEBI" id="CHEBI:60344"/>
    </ligand>
</feature>
<sequence length="218" mass="24059">MSTTTDEHALAPLSAALRAGTREAHESAERSPFVEHLVGGRLDVAAYADLAAQQLAVYTALEAAGHALRAAGDDHGLVFDELRRVPAIEADLAHLYGPTWREAVRTLPATVAYVERLRTVTADLPGYAAHAYTRYLGDLSGGQVLQRMIQRHYGLQAGLSFYDFPQIHRLKPFKDVYRERLDALDLSPAQRAEVVDEARVAFRLNQAMFTDLAAVHVR</sequence>
<dbReference type="InterPro" id="IPR002051">
    <property type="entry name" value="Haem_Oase"/>
</dbReference>
<dbReference type="Gene3D" id="1.20.910.10">
    <property type="entry name" value="Heme oxygenase-like"/>
    <property type="match status" value="1"/>
</dbReference>
<evidence type="ECO:0000256" key="3">
    <source>
        <dbReference type="ARBA" id="ARBA00023004"/>
    </source>
</evidence>
<dbReference type="PANTHER" id="PTHR10720:SF0">
    <property type="entry name" value="HEME OXYGENASE"/>
    <property type="match status" value="1"/>
</dbReference>
<organism evidence="6 7">
    <name type="scientific">Cellulomonas fimi (strain ATCC 484 / DSM 20113 / JCM 1341 / CCUG 24087 / LMG 16345 / NBRC 15513 / NCIMB 8980 / NCTC 7547 / NRS-133)</name>
    <dbReference type="NCBI Taxonomy" id="590998"/>
    <lineage>
        <taxon>Bacteria</taxon>
        <taxon>Bacillati</taxon>
        <taxon>Actinomycetota</taxon>
        <taxon>Actinomycetes</taxon>
        <taxon>Micrococcales</taxon>
        <taxon>Cellulomonadaceae</taxon>
        <taxon>Cellulomonas</taxon>
    </lineage>
</organism>
<dbReference type="RefSeq" id="WP_013771969.1">
    <property type="nucleotide sequence ID" value="NC_015514.1"/>
</dbReference>
<accession>F4H7Y2</accession>
<dbReference type="STRING" id="590998.Celf_2819"/>
<protein>
    <submittedName>
        <fullName evidence="6">Heme oxygenase</fullName>
        <ecNumber evidence="6">1.14.99.3</ecNumber>
    </submittedName>
</protein>
<dbReference type="KEGG" id="cfi:Celf_2819"/>
<dbReference type="HOGENOM" id="CLU_057050_2_0_11"/>
<dbReference type="AlphaFoldDB" id="F4H7Y2"/>
<dbReference type="Pfam" id="PF01126">
    <property type="entry name" value="Heme_oxygenase"/>
    <property type="match status" value="1"/>
</dbReference>
<dbReference type="EC" id="1.14.99.3" evidence="6"/>
<dbReference type="GO" id="GO:0006979">
    <property type="term" value="P:response to oxidative stress"/>
    <property type="evidence" value="ECO:0007669"/>
    <property type="project" value="TreeGrafter"/>
</dbReference>
<keyword evidence="2 5" id="KW-0479">Metal-binding</keyword>
<evidence type="ECO:0000256" key="4">
    <source>
        <dbReference type="PIRSR" id="PIRSR000343-1"/>
    </source>
</evidence>
<name>F4H7Y2_CELFA</name>
<dbReference type="GO" id="GO:0006788">
    <property type="term" value="P:heme oxidation"/>
    <property type="evidence" value="ECO:0007669"/>
    <property type="project" value="InterPro"/>
</dbReference>
<dbReference type="GO" id="GO:0042167">
    <property type="term" value="P:heme catabolic process"/>
    <property type="evidence" value="ECO:0007669"/>
    <property type="project" value="TreeGrafter"/>
</dbReference>
<keyword evidence="1 4" id="KW-0349">Heme</keyword>
<dbReference type="GO" id="GO:0020037">
    <property type="term" value="F:heme binding"/>
    <property type="evidence" value="ECO:0007669"/>
    <property type="project" value="TreeGrafter"/>
</dbReference>
<keyword evidence="3 5" id="KW-0408">Iron</keyword>
<feature type="binding site" description="axial binding residue" evidence="5">
    <location>
        <position position="25"/>
    </location>
    <ligand>
        <name>heme b</name>
        <dbReference type="ChEBI" id="CHEBI:60344"/>
    </ligand>
    <ligandPart>
        <name>Fe</name>
        <dbReference type="ChEBI" id="CHEBI:18248"/>
    </ligandPart>
</feature>
<dbReference type="GO" id="GO:0004392">
    <property type="term" value="F:heme oxygenase (decyclizing) activity"/>
    <property type="evidence" value="ECO:0007669"/>
    <property type="project" value="InterPro"/>
</dbReference>
<proteinExistence type="predicted"/>
<reference evidence="6 7" key="1">
    <citation type="submission" date="2011-04" db="EMBL/GenBank/DDBJ databases">
        <title>Complete sequence of Cellulomonas fimi ATCC 484.</title>
        <authorList>
            <consortium name="US DOE Joint Genome Institute"/>
            <person name="Lucas S."/>
            <person name="Han J."/>
            <person name="Lapidus A."/>
            <person name="Cheng J.-F."/>
            <person name="Goodwin L."/>
            <person name="Pitluck S."/>
            <person name="Peters L."/>
            <person name="Chertkov O."/>
            <person name="Detter J.C."/>
            <person name="Han C."/>
            <person name="Tapia R."/>
            <person name="Land M."/>
            <person name="Hauser L."/>
            <person name="Kyrpides N."/>
            <person name="Ivanova N."/>
            <person name="Ovchinnikova G."/>
            <person name="Pagani I."/>
            <person name="Mead D."/>
            <person name="Brumm P."/>
            <person name="Woyke T."/>
        </authorList>
    </citation>
    <scope>NUCLEOTIDE SEQUENCE [LARGE SCALE GENOMIC DNA]</scope>
    <source>
        <strain evidence="7">ATCC 484 / DSM 20113 / JCM 1341 / NBRC 15513 / NCIMB 8980 / NCTC 7547</strain>
    </source>
</reference>
<evidence type="ECO:0000256" key="2">
    <source>
        <dbReference type="ARBA" id="ARBA00022723"/>
    </source>
</evidence>
<dbReference type="Proteomes" id="UP000008460">
    <property type="component" value="Chromosome"/>
</dbReference>
<feature type="binding site" evidence="4">
    <location>
        <position position="178"/>
    </location>
    <ligand>
        <name>heme b</name>
        <dbReference type="ChEBI" id="CHEBI:60344"/>
    </ligand>
</feature>
<gene>
    <name evidence="6" type="ordered locus">Celf_2819</name>
</gene>
<dbReference type="GO" id="GO:0046872">
    <property type="term" value="F:metal ion binding"/>
    <property type="evidence" value="ECO:0007669"/>
    <property type="project" value="UniProtKB-KW"/>
</dbReference>
<dbReference type="PIRSF" id="PIRSF000343">
    <property type="entry name" value="Haem_Oase"/>
    <property type="match status" value="1"/>
</dbReference>
<evidence type="ECO:0000256" key="1">
    <source>
        <dbReference type="ARBA" id="ARBA00022617"/>
    </source>
</evidence>
<dbReference type="CDD" id="cd19165">
    <property type="entry name" value="HemeO"/>
    <property type="match status" value="1"/>
</dbReference>
<feature type="binding site" evidence="4">
    <location>
        <position position="132"/>
    </location>
    <ligand>
        <name>heme b</name>
        <dbReference type="ChEBI" id="CHEBI:60344"/>
    </ligand>
</feature>
<dbReference type="PANTHER" id="PTHR10720">
    <property type="entry name" value="HEME OXYGENASE"/>
    <property type="match status" value="1"/>
</dbReference>
<dbReference type="EMBL" id="CP002666">
    <property type="protein sequence ID" value="AEE46943.1"/>
    <property type="molecule type" value="Genomic_DNA"/>
</dbReference>
<dbReference type="SUPFAM" id="SSF48613">
    <property type="entry name" value="Heme oxygenase-like"/>
    <property type="match status" value="1"/>
</dbReference>
<keyword evidence="6" id="KW-0560">Oxidoreductase</keyword>
<evidence type="ECO:0000313" key="7">
    <source>
        <dbReference type="Proteomes" id="UP000008460"/>
    </source>
</evidence>